<evidence type="ECO:0000256" key="1">
    <source>
        <dbReference type="ARBA" id="ARBA00004123"/>
    </source>
</evidence>
<name>A0A3Q1C613_AMPOC</name>
<dbReference type="PROSITE" id="PS51154">
    <property type="entry name" value="MACRO"/>
    <property type="match status" value="1"/>
</dbReference>
<keyword evidence="5" id="KW-0539">Nucleus</keyword>
<dbReference type="GO" id="GO:0003950">
    <property type="term" value="F:NAD+ poly-ADP-ribosyltransferase activity"/>
    <property type="evidence" value="ECO:0007669"/>
    <property type="project" value="UniProtKB-UniRule"/>
</dbReference>
<reference evidence="10" key="2">
    <citation type="submission" date="2025-08" db="UniProtKB">
        <authorList>
            <consortium name="Ensembl"/>
        </authorList>
    </citation>
    <scope>IDENTIFICATION</scope>
</reference>
<dbReference type="SUPFAM" id="SSF117839">
    <property type="entry name" value="WWE domain"/>
    <property type="match status" value="1"/>
</dbReference>
<dbReference type="Gene3D" id="3.40.220.10">
    <property type="entry name" value="Leucine Aminopeptidase, subunit E, domain 1"/>
    <property type="match status" value="2"/>
</dbReference>
<keyword evidence="3 7" id="KW-0808">Transferase</keyword>
<dbReference type="PANTHER" id="PTHR14453">
    <property type="entry name" value="PARP/ZINC FINGER CCCH TYPE DOMAIN CONTAINING PROTEIN"/>
    <property type="match status" value="1"/>
</dbReference>
<feature type="domain" description="Macro" evidence="9">
    <location>
        <begin position="76"/>
        <end position="253"/>
    </location>
</feature>
<evidence type="ECO:0000313" key="11">
    <source>
        <dbReference type="Proteomes" id="UP001501940"/>
    </source>
</evidence>
<dbReference type="Gene3D" id="3.90.228.10">
    <property type="match status" value="1"/>
</dbReference>
<dbReference type="PANTHER" id="PTHR14453:SF106">
    <property type="entry name" value="POLY [ADP-RIBOSE] POLYMERASE"/>
    <property type="match status" value="1"/>
</dbReference>
<dbReference type="CDD" id="cd02903">
    <property type="entry name" value="Macro_BAL-like"/>
    <property type="match status" value="1"/>
</dbReference>
<dbReference type="Proteomes" id="UP001501940">
    <property type="component" value="Chromosome 6"/>
</dbReference>
<dbReference type="InterPro" id="IPR037197">
    <property type="entry name" value="WWE_dom_sf"/>
</dbReference>
<evidence type="ECO:0000256" key="6">
    <source>
        <dbReference type="ARBA" id="ARBA00024347"/>
    </source>
</evidence>
<dbReference type="InterPro" id="IPR012317">
    <property type="entry name" value="Poly(ADP-ribose)pol_cat_dom"/>
</dbReference>
<organism evidence="10 11">
    <name type="scientific">Amphiprion ocellaris</name>
    <name type="common">Clown anemonefish</name>
    <dbReference type="NCBI Taxonomy" id="80972"/>
    <lineage>
        <taxon>Eukaryota</taxon>
        <taxon>Metazoa</taxon>
        <taxon>Chordata</taxon>
        <taxon>Craniata</taxon>
        <taxon>Vertebrata</taxon>
        <taxon>Euteleostomi</taxon>
        <taxon>Actinopterygii</taxon>
        <taxon>Neopterygii</taxon>
        <taxon>Teleostei</taxon>
        <taxon>Neoteleostei</taxon>
        <taxon>Acanthomorphata</taxon>
        <taxon>Ovalentaria</taxon>
        <taxon>Pomacentridae</taxon>
        <taxon>Amphiprion</taxon>
    </lineage>
</organism>
<evidence type="ECO:0000259" key="8">
    <source>
        <dbReference type="PROSITE" id="PS51059"/>
    </source>
</evidence>
<dbReference type="GO" id="GO:0070212">
    <property type="term" value="P:protein poly-ADP-ribosylation"/>
    <property type="evidence" value="ECO:0007669"/>
    <property type="project" value="TreeGrafter"/>
</dbReference>
<dbReference type="CDD" id="cd01439">
    <property type="entry name" value="TCCD_inducible_PARP_like"/>
    <property type="match status" value="1"/>
</dbReference>
<dbReference type="GO" id="GO:0010629">
    <property type="term" value="P:negative regulation of gene expression"/>
    <property type="evidence" value="ECO:0007669"/>
    <property type="project" value="TreeGrafter"/>
</dbReference>
<dbReference type="GO" id="GO:0005634">
    <property type="term" value="C:nucleus"/>
    <property type="evidence" value="ECO:0007669"/>
    <property type="project" value="UniProtKB-SubCell"/>
</dbReference>
<dbReference type="InterPro" id="IPR002589">
    <property type="entry name" value="Macro_dom"/>
</dbReference>
<keyword evidence="2 7" id="KW-0328">Glycosyltransferase</keyword>
<dbReference type="GO" id="GO:1990404">
    <property type="term" value="F:NAD+-protein mono-ADP-ribosyltransferase activity"/>
    <property type="evidence" value="ECO:0007669"/>
    <property type="project" value="TreeGrafter"/>
</dbReference>
<dbReference type="InterPro" id="IPR054596">
    <property type="entry name" value="PARP14_WWE"/>
</dbReference>
<dbReference type="InterPro" id="IPR043472">
    <property type="entry name" value="Macro_dom-like"/>
</dbReference>
<sequence>AIGTGNLSFPRDLVSRVLMREVHRFSRTRTPRHLREVHLVVHPTDSQTVEVSDWFIQPVGQSQPSAASFSLVSSPSLGVYRMQMGQVTLEVSSGDITKEASDVIVNSSNQDFTLKSGVSKAILDAAGSVVELECSQIGEFQKHSSRPMILTSAGRLPCRGIVHIVGQNDPLKIKDMVCSVLKTCEHNKFSSVCFPALGTGQGGAPPPAVADAMIDAVVEFVRKKQPKFLHSVKILIFQTAMITEFHRSMKRRQGEEKTSSISDSFTSLFSGLMDDQPSTEDLVLEREEFEPTVFQLCADNYTKRIRELIVAEQAERKITDPFISQLSPANVEELKALQKQLTVSIWLDQDQEPSIHLEGLTRDVYTAESTIRDLIRRVERTENLKSKALLVSKAVEWKFQDHRGVMVAFDMLTNLKLEEALDGKPSVKVQIGNQTFTAYPARKQATAGNRVVELQRTALPSHWDDMKGDLMKLFDVSPGSKEYSDVEKEMKKTGLAANIISRVQNTTLFQSYQLMKKQLEVKNKHKNNERLLFHGTGSSAIDLINKQGFNRSYAGAHGVMYGNGSYFAVDPRYSAQGYAQPDANGHKRMYQARVLVGDFTKGHSGLITPPAKGSGNSSDLFDSVADNKTNPTMFVIFNDIQAYPEYLITFT</sequence>
<evidence type="ECO:0000256" key="2">
    <source>
        <dbReference type="ARBA" id="ARBA00022676"/>
    </source>
</evidence>
<dbReference type="Pfam" id="PF00644">
    <property type="entry name" value="PARP"/>
    <property type="match status" value="1"/>
</dbReference>
<dbReference type="SMART" id="SM00506">
    <property type="entry name" value="A1pp"/>
    <property type="match status" value="1"/>
</dbReference>
<keyword evidence="4 7" id="KW-0520">NAD</keyword>
<keyword evidence="11" id="KW-1185">Reference proteome</keyword>
<dbReference type="SUPFAM" id="SSF56399">
    <property type="entry name" value="ADP-ribosylation"/>
    <property type="match status" value="1"/>
</dbReference>
<evidence type="ECO:0000256" key="7">
    <source>
        <dbReference type="RuleBase" id="RU362114"/>
    </source>
</evidence>
<comment type="similarity">
    <text evidence="6">Belongs to the ARTD/PARP family.</text>
</comment>
<evidence type="ECO:0000256" key="5">
    <source>
        <dbReference type="ARBA" id="ARBA00023242"/>
    </source>
</evidence>
<dbReference type="Gene3D" id="3.30.720.50">
    <property type="match status" value="1"/>
</dbReference>
<accession>A0A3Q1C613</accession>
<dbReference type="GO" id="GO:0005737">
    <property type="term" value="C:cytoplasm"/>
    <property type="evidence" value="ECO:0007669"/>
    <property type="project" value="TreeGrafter"/>
</dbReference>
<dbReference type="AlphaFoldDB" id="A0A3Q1C613"/>
<dbReference type="EC" id="2.4.2.-" evidence="7"/>
<reference evidence="10" key="3">
    <citation type="submission" date="2025-09" db="UniProtKB">
        <authorList>
            <consortium name="Ensembl"/>
        </authorList>
    </citation>
    <scope>IDENTIFICATION</scope>
</reference>
<dbReference type="InterPro" id="IPR052056">
    <property type="entry name" value="Mono-ARTD/PARP"/>
</dbReference>
<comment type="subcellular location">
    <subcellularLocation>
        <location evidence="1">Nucleus</location>
    </subcellularLocation>
</comment>
<dbReference type="PROSITE" id="PS51059">
    <property type="entry name" value="PARP_CATALYTIC"/>
    <property type="match status" value="1"/>
</dbReference>
<dbReference type="GeneTree" id="ENSGT00940000165390"/>
<dbReference type="Pfam" id="PF01661">
    <property type="entry name" value="Macro"/>
    <property type="match status" value="1"/>
</dbReference>
<dbReference type="OMA" id="NIHKCVK"/>
<evidence type="ECO:0000259" key="9">
    <source>
        <dbReference type="PROSITE" id="PS51154"/>
    </source>
</evidence>
<evidence type="ECO:0000313" key="10">
    <source>
        <dbReference type="Ensembl" id="ENSAOCP00000015681.2"/>
    </source>
</evidence>
<dbReference type="FunFam" id="3.90.228.10:FF:000008">
    <property type="entry name" value="Poly [ADP-ribose] polymerase"/>
    <property type="match status" value="1"/>
</dbReference>
<dbReference type="Pfam" id="PF22005">
    <property type="entry name" value="WWE_1"/>
    <property type="match status" value="1"/>
</dbReference>
<reference evidence="10 11" key="1">
    <citation type="submission" date="2022-01" db="EMBL/GenBank/DDBJ databases">
        <title>A chromosome-scale genome assembly of the false clownfish, Amphiprion ocellaris.</title>
        <authorList>
            <person name="Ryu T."/>
        </authorList>
    </citation>
    <scope>NUCLEOTIDE SEQUENCE [LARGE SCALE GENOMIC DNA]</scope>
</reference>
<feature type="domain" description="PARP catalytic" evidence="8">
    <location>
        <begin position="459"/>
        <end position="651"/>
    </location>
</feature>
<protein>
    <recommendedName>
        <fullName evidence="7">Poly [ADP-ribose] polymerase</fullName>
        <shortName evidence="7">PARP</shortName>
        <ecNumber evidence="7">2.4.2.-</ecNumber>
    </recommendedName>
</protein>
<dbReference type="SUPFAM" id="SSF52949">
    <property type="entry name" value="Macro domain-like"/>
    <property type="match status" value="2"/>
</dbReference>
<dbReference type="Pfam" id="PF23254">
    <property type="entry name" value="KH_PARP14_8"/>
    <property type="match status" value="1"/>
</dbReference>
<evidence type="ECO:0000256" key="4">
    <source>
        <dbReference type="ARBA" id="ARBA00023027"/>
    </source>
</evidence>
<dbReference type="GO" id="GO:0003714">
    <property type="term" value="F:transcription corepressor activity"/>
    <property type="evidence" value="ECO:0007669"/>
    <property type="project" value="TreeGrafter"/>
</dbReference>
<dbReference type="InterPro" id="IPR057049">
    <property type="entry name" value="PARP14_KH_8"/>
</dbReference>
<dbReference type="Ensembl" id="ENSAOCT00000024413.2">
    <property type="protein sequence ID" value="ENSAOCP00000015681.2"/>
    <property type="gene ID" value="ENSAOCG00000020608.2"/>
</dbReference>
<evidence type="ECO:0000256" key="3">
    <source>
        <dbReference type="ARBA" id="ARBA00022679"/>
    </source>
</evidence>
<proteinExistence type="inferred from homology"/>